<protein>
    <submittedName>
        <fullName evidence="1">Uncharacterized protein</fullName>
    </submittedName>
</protein>
<reference evidence="1" key="1">
    <citation type="submission" date="2018-05" db="EMBL/GenBank/DDBJ databases">
        <authorList>
            <person name="Lanie J.A."/>
            <person name="Ng W.-L."/>
            <person name="Kazmierczak K.M."/>
            <person name="Andrzejewski T.M."/>
            <person name="Davidsen T.M."/>
            <person name="Wayne K.J."/>
            <person name="Tettelin H."/>
            <person name="Glass J.I."/>
            <person name="Rusch D."/>
            <person name="Podicherti R."/>
            <person name="Tsui H.-C.T."/>
            <person name="Winkler M.E."/>
        </authorList>
    </citation>
    <scope>NUCLEOTIDE SEQUENCE</scope>
</reference>
<proteinExistence type="predicted"/>
<dbReference type="EMBL" id="UINC01137215">
    <property type="protein sequence ID" value="SVD22418.1"/>
    <property type="molecule type" value="Genomic_DNA"/>
</dbReference>
<dbReference type="Gene3D" id="3.40.50.2000">
    <property type="entry name" value="Glycogen Phosphorylase B"/>
    <property type="match status" value="1"/>
</dbReference>
<name>A0A382TLV7_9ZZZZ</name>
<dbReference type="SUPFAM" id="SSF53756">
    <property type="entry name" value="UDP-Glycosyltransferase/glycogen phosphorylase"/>
    <property type="match status" value="1"/>
</dbReference>
<evidence type="ECO:0000313" key="1">
    <source>
        <dbReference type="EMBL" id="SVD22418.1"/>
    </source>
</evidence>
<gene>
    <name evidence="1" type="ORF">METZ01_LOCUS375272</name>
</gene>
<organism evidence="1">
    <name type="scientific">marine metagenome</name>
    <dbReference type="NCBI Taxonomy" id="408172"/>
    <lineage>
        <taxon>unclassified sequences</taxon>
        <taxon>metagenomes</taxon>
        <taxon>ecological metagenomes</taxon>
    </lineage>
</organism>
<sequence length="219" mass="24095">MSGRSVLIRTGGLGDFVLSVPLLCVLAESFAEVVLVTKPRYFPLVDNLGFSPKLVDADLFEAKNCAFLEGSTIFTFWNDEDFLSELEQAGADEVRPLVSRPNDPPHVTERMFCEAKLPTPENLLEKPWLGSELPVGKDLWLHPGSGSASKNMPLSIFIEEAESWLSGDDEGRIVFSFGEADEAVEEEIYSTPLAFHPRVDLIQPVSNADLTDLLLARAA</sequence>
<dbReference type="AlphaFoldDB" id="A0A382TLV7"/>
<accession>A0A382TLV7</accession>
<feature type="non-terminal residue" evidence="1">
    <location>
        <position position="219"/>
    </location>
</feature>